<evidence type="ECO:0000313" key="3">
    <source>
        <dbReference type="EMBL" id="CAD8142286.1"/>
    </source>
</evidence>
<dbReference type="PANTHER" id="PTHR19229">
    <property type="entry name" value="ATP-BINDING CASSETTE TRANSPORTER SUBFAMILY A ABCA"/>
    <property type="match status" value="1"/>
</dbReference>
<evidence type="ECO:0000256" key="1">
    <source>
        <dbReference type="ARBA" id="ARBA00022448"/>
    </source>
</evidence>
<dbReference type="GO" id="GO:0016020">
    <property type="term" value="C:membrane"/>
    <property type="evidence" value="ECO:0007669"/>
    <property type="project" value="InterPro"/>
</dbReference>
<dbReference type="InterPro" id="IPR026082">
    <property type="entry name" value="ABCA"/>
</dbReference>
<accession>A0A8S1SSA8</accession>
<dbReference type="GO" id="GO:0005319">
    <property type="term" value="F:lipid transporter activity"/>
    <property type="evidence" value="ECO:0007669"/>
    <property type="project" value="TreeGrafter"/>
</dbReference>
<dbReference type="PANTHER" id="PTHR19229:SF36">
    <property type="entry name" value="ATP-BINDING CASSETTE SUB-FAMILY A MEMBER 2"/>
    <property type="match status" value="1"/>
</dbReference>
<proteinExistence type="predicted"/>
<keyword evidence="4" id="KW-1185">Reference proteome</keyword>
<dbReference type="AlphaFoldDB" id="A0A8S1SSA8"/>
<gene>
    <name evidence="3" type="ORF">POCTA_138.1.T0130401</name>
</gene>
<evidence type="ECO:0000313" key="4">
    <source>
        <dbReference type="Proteomes" id="UP000683925"/>
    </source>
</evidence>
<keyword evidence="2" id="KW-0677">Repeat</keyword>
<organism evidence="3 4">
    <name type="scientific">Paramecium octaurelia</name>
    <dbReference type="NCBI Taxonomy" id="43137"/>
    <lineage>
        <taxon>Eukaryota</taxon>
        <taxon>Sar</taxon>
        <taxon>Alveolata</taxon>
        <taxon>Ciliophora</taxon>
        <taxon>Intramacronucleata</taxon>
        <taxon>Oligohymenophorea</taxon>
        <taxon>Peniculida</taxon>
        <taxon>Parameciidae</taxon>
        <taxon>Paramecium</taxon>
    </lineage>
</organism>
<dbReference type="OrthoDB" id="312406at2759"/>
<name>A0A8S1SSA8_PAROT</name>
<dbReference type="GO" id="GO:0140359">
    <property type="term" value="F:ABC-type transporter activity"/>
    <property type="evidence" value="ECO:0007669"/>
    <property type="project" value="InterPro"/>
</dbReference>
<sequence>MENIEMGVQLRQCSVMLTAHTMDDAENLCDKIAILIKGQIYSLSSPQELRIRSGDGYDIQLKEYKNKHEIAQFLKKKFQISLKSNGRIKKNYNSMQTIIDFQFFGTWLVFRFLQCLFLTA</sequence>
<dbReference type="Proteomes" id="UP000683925">
    <property type="component" value="Unassembled WGS sequence"/>
</dbReference>
<evidence type="ECO:0000256" key="2">
    <source>
        <dbReference type="ARBA" id="ARBA00022737"/>
    </source>
</evidence>
<dbReference type="EMBL" id="CAJJDP010000012">
    <property type="protein sequence ID" value="CAD8142286.1"/>
    <property type="molecule type" value="Genomic_DNA"/>
</dbReference>
<keyword evidence="1" id="KW-0813">Transport</keyword>
<comment type="caution">
    <text evidence="3">The sequence shown here is derived from an EMBL/GenBank/DDBJ whole genome shotgun (WGS) entry which is preliminary data.</text>
</comment>
<protein>
    <submittedName>
        <fullName evidence="3">Uncharacterized protein</fullName>
    </submittedName>
</protein>
<reference evidence="3" key="1">
    <citation type="submission" date="2021-01" db="EMBL/GenBank/DDBJ databases">
        <authorList>
            <consortium name="Genoscope - CEA"/>
            <person name="William W."/>
        </authorList>
    </citation>
    <scope>NUCLEOTIDE SEQUENCE</scope>
</reference>